<sequence>MPSALSSLTEAHLAELSRLSHAYVLLLKIRARLYDAYTSRHAASISVLRELIGTAEFPVALMESMFTRQQLAEAAEALLARSEGLSEDIDICEQFLEGGKEAEQRVLVLMIAIYNSGTRKPNINMNNSHAVIGRVISCDSNTILELTDSNTFPPSSTNGQTTSSTTAPVEQSKPNNRDRIPHLHLILA</sequence>
<name>A0A3N4K9U3_9PEZI</name>
<feature type="compositionally biased region" description="Low complexity" evidence="1">
    <location>
        <begin position="155"/>
        <end position="166"/>
    </location>
</feature>
<dbReference type="OrthoDB" id="10454449at2759"/>
<protein>
    <submittedName>
        <fullName evidence="2">Uncharacterized protein</fullName>
    </submittedName>
</protein>
<evidence type="ECO:0000313" key="2">
    <source>
        <dbReference type="EMBL" id="RPB07277.1"/>
    </source>
</evidence>
<feature type="region of interest" description="Disordered" evidence="1">
    <location>
        <begin position="147"/>
        <end position="181"/>
    </location>
</feature>
<evidence type="ECO:0000313" key="3">
    <source>
        <dbReference type="Proteomes" id="UP000277580"/>
    </source>
</evidence>
<dbReference type="EMBL" id="ML119188">
    <property type="protein sequence ID" value="RPB07277.1"/>
    <property type="molecule type" value="Genomic_DNA"/>
</dbReference>
<gene>
    <name evidence="2" type="ORF">P167DRAFT_549869</name>
</gene>
<dbReference type="AlphaFoldDB" id="A0A3N4K9U3"/>
<accession>A0A3N4K9U3</accession>
<keyword evidence="3" id="KW-1185">Reference proteome</keyword>
<reference evidence="2 3" key="1">
    <citation type="journal article" date="2018" name="Nat. Ecol. Evol.">
        <title>Pezizomycetes genomes reveal the molecular basis of ectomycorrhizal truffle lifestyle.</title>
        <authorList>
            <person name="Murat C."/>
            <person name="Payen T."/>
            <person name="Noel B."/>
            <person name="Kuo A."/>
            <person name="Morin E."/>
            <person name="Chen J."/>
            <person name="Kohler A."/>
            <person name="Krizsan K."/>
            <person name="Balestrini R."/>
            <person name="Da Silva C."/>
            <person name="Montanini B."/>
            <person name="Hainaut M."/>
            <person name="Levati E."/>
            <person name="Barry K.W."/>
            <person name="Belfiori B."/>
            <person name="Cichocki N."/>
            <person name="Clum A."/>
            <person name="Dockter R.B."/>
            <person name="Fauchery L."/>
            <person name="Guy J."/>
            <person name="Iotti M."/>
            <person name="Le Tacon F."/>
            <person name="Lindquist E.A."/>
            <person name="Lipzen A."/>
            <person name="Malagnac F."/>
            <person name="Mello A."/>
            <person name="Molinier V."/>
            <person name="Miyauchi S."/>
            <person name="Poulain J."/>
            <person name="Riccioni C."/>
            <person name="Rubini A."/>
            <person name="Sitrit Y."/>
            <person name="Splivallo R."/>
            <person name="Traeger S."/>
            <person name="Wang M."/>
            <person name="Zifcakova L."/>
            <person name="Wipf D."/>
            <person name="Zambonelli A."/>
            <person name="Paolocci F."/>
            <person name="Nowrousian M."/>
            <person name="Ottonello S."/>
            <person name="Baldrian P."/>
            <person name="Spatafora J.W."/>
            <person name="Henrissat B."/>
            <person name="Nagy L.G."/>
            <person name="Aury J.M."/>
            <person name="Wincker P."/>
            <person name="Grigoriev I.V."/>
            <person name="Bonfante P."/>
            <person name="Martin F.M."/>
        </authorList>
    </citation>
    <scope>NUCLEOTIDE SEQUENCE [LARGE SCALE GENOMIC DNA]</scope>
    <source>
        <strain evidence="2 3">CCBAS932</strain>
    </source>
</reference>
<dbReference type="Proteomes" id="UP000277580">
    <property type="component" value="Unassembled WGS sequence"/>
</dbReference>
<proteinExistence type="predicted"/>
<evidence type="ECO:0000256" key="1">
    <source>
        <dbReference type="SAM" id="MobiDB-lite"/>
    </source>
</evidence>
<dbReference type="InParanoid" id="A0A3N4K9U3"/>
<organism evidence="2 3">
    <name type="scientific">Morchella conica CCBAS932</name>
    <dbReference type="NCBI Taxonomy" id="1392247"/>
    <lineage>
        <taxon>Eukaryota</taxon>
        <taxon>Fungi</taxon>
        <taxon>Dikarya</taxon>
        <taxon>Ascomycota</taxon>
        <taxon>Pezizomycotina</taxon>
        <taxon>Pezizomycetes</taxon>
        <taxon>Pezizales</taxon>
        <taxon>Morchellaceae</taxon>
        <taxon>Morchella</taxon>
    </lineage>
</organism>